<dbReference type="Proteomes" id="UP000494206">
    <property type="component" value="Unassembled WGS sequence"/>
</dbReference>
<keyword evidence="8" id="KW-1185">Reference proteome</keyword>
<dbReference type="OrthoDB" id="5862608at2759"/>
<dbReference type="EMBL" id="CADEPM010000007">
    <property type="protein sequence ID" value="CAB3408646.1"/>
    <property type="molecule type" value="Genomic_DNA"/>
</dbReference>
<keyword evidence="5 6" id="KW-0472">Membrane</keyword>
<evidence type="ECO:0000313" key="8">
    <source>
        <dbReference type="Proteomes" id="UP000494206"/>
    </source>
</evidence>
<proteinExistence type="inferred from homology"/>
<evidence type="ECO:0000256" key="4">
    <source>
        <dbReference type="ARBA" id="ARBA00022989"/>
    </source>
</evidence>
<evidence type="ECO:0000256" key="2">
    <source>
        <dbReference type="ARBA" id="ARBA00010737"/>
    </source>
</evidence>
<organism evidence="7 8">
    <name type="scientific">Caenorhabditis bovis</name>
    <dbReference type="NCBI Taxonomy" id="2654633"/>
    <lineage>
        <taxon>Eukaryota</taxon>
        <taxon>Metazoa</taxon>
        <taxon>Ecdysozoa</taxon>
        <taxon>Nematoda</taxon>
        <taxon>Chromadorea</taxon>
        <taxon>Rhabditida</taxon>
        <taxon>Rhabditina</taxon>
        <taxon>Rhabditomorpha</taxon>
        <taxon>Rhabditoidea</taxon>
        <taxon>Rhabditidae</taxon>
        <taxon>Peloderinae</taxon>
        <taxon>Caenorhabditis</taxon>
    </lineage>
</organism>
<evidence type="ECO:0000256" key="5">
    <source>
        <dbReference type="ARBA" id="ARBA00023136"/>
    </source>
</evidence>
<evidence type="ECO:0000256" key="1">
    <source>
        <dbReference type="ARBA" id="ARBA00004141"/>
    </source>
</evidence>
<comment type="subcellular location">
    <subcellularLocation>
        <location evidence="1">Membrane</location>
        <topology evidence="1">Multi-pass membrane protein</topology>
    </subcellularLocation>
</comment>
<dbReference type="GO" id="GO:0016020">
    <property type="term" value="C:membrane"/>
    <property type="evidence" value="ECO:0007669"/>
    <property type="project" value="UniProtKB-SubCell"/>
</dbReference>
<evidence type="ECO:0000256" key="3">
    <source>
        <dbReference type="ARBA" id="ARBA00022692"/>
    </source>
</evidence>
<reference evidence="7 8" key="1">
    <citation type="submission" date="2020-04" db="EMBL/GenBank/DDBJ databases">
        <authorList>
            <person name="Laetsch R D."/>
            <person name="Stevens L."/>
            <person name="Kumar S."/>
            <person name="Blaxter L. M."/>
        </authorList>
    </citation>
    <scope>NUCLEOTIDE SEQUENCE [LARGE SCALE GENOMIC DNA]</scope>
</reference>
<sequence>MPPKGSKKAPNVAAEKTTPQILPPVQQVATKIQSTSGLTVSVHPAWPDMQFTQGELFFECTLFLYSVLALFLQYLNLYKTLWWLPKSYWHFSIKFHLINPYFLSCVGLMLGWRVTLCFWKTITDTVASISFSQRPFIQTVLMVTEYAVIKTPLMTLVITSFLFSFTRVCNDYPLSSILYFFFPILLYSCVFYNELIAWVVRFGRTLGEWRKGRIEFAEFVEKMCEGPSAQIDLDSVLHMCSDNPAQIREEVDVLIDDLMLRAKRSYYAGISTTFMSVLLPCVFVPHKTTLGVPQQILINEFWEYQLGLIVGLTAFSHHMTYLLPLNYLDLLHRAAIHLGCWETIEGPKIGHMGSMSQSPSPWLDSVLYNEGDTVQMPDGRCYRARSSKYVKTIAAHPEKWFQYYFFKFIQKPLTLINWMCMFEFSLIFIQFWMLVLTNDWQHIVTFVLLMFANYMLFAKLFKDRIILGRIYEPSQEDLLLVRQLQEELSKSNN</sequence>
<evidence type="ECO:0000313" key="7">
    <source>
        <dbReference type="EMBL" id="CAB3408646.1"/>
    </source>
</evidence>
<dbReference type="PANTHER" id="PTHR12995:SF4">
    <property type="entry name" value="FI21814P1"/>
    <property type="match status" value="1"/>
</dbReference>
<feature type="transmembrane region" description="Helical" evidence="6">
    <location>
        <begin position="415"/>
        <end position="434"/>
    </location>
</feature>
<feature type="transmembrane region" description="Helical" evidence="6">
    <location>
        <begin position="56"/>
        <end position="78"/>
    </location>
</feature>
<dbReference type="PANTHER" id="PTHR12995">
    <property type="entry name" value="FI21814P1"/>
    <property type="match status" value="1"/>
</dbReference>
<comment type="similarity">
    <text evidence="2">Belongs to the TMEM39 family.</text>
</comment>
<dbReference type="Pfam" id="PF10271">
    <property type="entry name" value="Tmp39"/>
    <property type="match status" value="1"/>
</dbReference>
<gene>
    <name evidence="7" type="ORF">CBOVIS_LOCUS10401</name>
</gene>
<feature type="transmembrane region" description="Helical" evidence="6">
    <location>
        <begin position="177"/>
        <end position="200"/>
    </location>
</feature>
<accession>A0A8S1F705</accession>
<feature type="transmembrane region" description="Helical" evidence="6">
    <location>
        <begin position="140"/>
        <end position="165"/>
    </location>
</feature>
<feature type="transmembrane region" description="Helical" evidence="6">
    <location>
        <begin position="440"/>
        <end position="461"/>
    </location>
</feature>
<protein>
    <recommendedName>
        <fullName evidence="9">Transmembrane protein</fullName>
    </recommendedName>
</protein>
<dbReference type="AlphaFoldDB" id="A0A8S1F705"/>
<keyword evidence="3 6" id="KW-0812">Transmembrane</keyword>
<evidence type="ECO:0000256" key="6">
    <source>
        <dbReference type="SAM" id="Phobius"/>
    </source>
</evidence>
<dbReference type="InterPro" id="IPR019397">
    <property type="entry name" value="Uncharacterised_TMEM39"/>
</dbReference>
<keyword evidence="4 6" id="KW-1133">Transmembrane helix</keyword>
<feature type="transmembrane region" description="Helical" evidence="6">
    <location>
        <begin position="98"/>
        <end position="119"/>
    </location>
</feature>
<name>A0A8S1F705_9PELO</name>
<evidence type="ECO:0008006" key="9">
    <source>
        <dbReference type="Google" id="ProtNLM"/>
    </source>
</evidence>
<comment type="caution">
    <text evidence="7">The sequence shown here is derived from an EMBL/GenBank/DDBJ whole genome shotgun (WGS) entry which is preliminary data.</text>
</comment>
<feature type="transmembrane region" description="Helical" evidence="6">
    <location>
        <begin position="306"/>
        <end position="328"/>
    </location>
</feature>
<feature type="transmembrane region" description="Helical" evidence="6">
    <location>
        <begin position="266"/>
        <end position="286"/>
    </location>
</feature>